<keyword evidence="2" id="KW-0805">Transcription regulation</keyword>
<proteinExistence type="inferred from homology"/>
<evidence type="ECO:0000256" key="1">
    <source>
        <dbReference type="ARBA" id="ARBA00007692"/>
    </source>
</evidence>
<evidence type="ECO:0000256" key="3">
    <source>
        <dbReference type="ARBA" id="ARBA00022946"/>
    </source>
</evidence>
<feature type="region of interest" description="Disordered" evidence="4">
    <location>
        <begin position="563"/>
        <end position="589"/>
    </location>
</feature>
<dbReference type="InterPro" id="IPR038538">
    <property type="entry name" value="MTERF_sf"/>
</dbReference>
<dbReference type="PANTHER" id="PTHR13068">
    <property type="entry name" value="CGI-12 PROTEIN-RELATED"/>
    <property type="match status" value="1"/>
</dbReference>
<evidence type="ECO:0008006" key="7">
    <source>
        <dbReference type="Google" id="ProtNLM"/>
    </source>
</evidence>
<evidence type="ECO:0000256" key="4">
    <source>
        <dbReference type="SAM" id="MobiDB-lite"/>
    </source>
</evidence>
<evidence type="ECO:0000256" key="2">
    <source>
        <dbReference type="ARBA" id="ARBA00022472"/>
    </source>
</evidence>
<dbReference type="GO" id="GO:0006353">
    <property type="term" value="P:DNA-templated transcription termination"/>
    <property type="evidence" value="ECO:0007669"/>
    <property type="project" value="UniProtKB-KW"/>
</dbReference>
<dbReference type="Gene3D" id="1.25.70.10">
    <property type="entry name" value="Transcription termination factor 3, mitochondrial"/>
    <property type="match status" value="1"/>
</dbReference>
<keyword evidence="2" id="KW-0804">Transcription</keyword>
<reference evidence="5" key="1">
    <citation type="submission" date="2020-06" db="EMBL/GenBank/DDBJ databases">
        <authorList>
            <person name="Li T."/>
            <person name="Hu X."/>
            <person name="Zhang T."/>
            <person name="Song X."/>
            <person name="Zhang H."/>
            <person name="Dai N."/>
            <person name="Sheng W."/>
            <person name="Hou X."/>
            <person name="Wei L."/>
        </authorList>
    </citation>
    <scope>NUCLEOTIDE SEQUENCE</scope>
    <source>
        <strain evidence="5">K16</strain>
        <tissue evidence="5">Leaf</tissue>
    </source>
</reference>
<feature type="compositionally biased region" description="Polar residues" evidence="4">
    <location>
        <begin position="570"/>
        <end position="589"/>
    </location>
</feature>
<comment type="caution">
    <text evidence="5">The sequence shown here is derived from an EMBL/GenBank/DDBJ whole genome shotgun (WGS) entry which is preliminary data.</text>
</comment>
<comment type="similarity">
    <text evidence="1">Belongs to the mTERF family.</text>
</comment>
<dbReference type="GO" id="GO:0003676">
    <property type="term" value="F:nucleic acid binding"/>
    <property type="evidence" value="ECO:0007669"/>
    <property type="project" value="InterPro"/>
</dbReference>
<keyword evidence="2" id="KW-0806">Transcription termination</keyword>
<dbReference type="SMART" id="SM00733">
    <property type="entry name" value="Mterf"/>
    <property type="match status" value="6"/>
</dbReference>
<dbReference type="Proteomes" id="UP001289374">
    <property type="component" value="Unassembled WGS sequence"/>
</dbReference>
<dbReference type="AlphaFoldDB" id="A0AAE2C2V1"/>
<keyword evidence="3" id="KW-0809">Transit peptide</keyword>
<dbReference type="Pfam" id="PF02536">
    <property type="entry name" value="mTERF"/>
    <property type="match status" value="2"/>
</dbReference>
<accession>A0AAE2C2V1</accession>
<dbReference type="FunFam" id="1.25.70.10:FF:000001">
    <property type="entry name" value="Mitochondrial transcription termination factor-like"/>
    <property type="match status" value="1"/>
</dbReference>
<dbReference type="EMBL" id="JACGWL010000002">
    <property type="protein sequence ID" value="KAK4407042.1"/>
    <property type="molecule type" value="Genomic_DNA"/>
</dbReference>
<keyword evidence="6" id="KW-1185">Reference proteome</keyword>
<dbReference type="InterPro" id="IPR003690">
    <property type="entry name" value="MTERF"/>
</dbReference>
<evidence type="ECO:0000313" key="6">
    <source>
        <dbReference type="Proteomes" id="UP001289374"/>
    </source>
</evidence>
<organism evidence="5 6">
    <name type="scientific">Sesamum angolense</name>
    <dbReference type="NCBI Taxonomy" id="2727404"/>
    <lineage>
        <taxon>Eukaryota</taxon>
        <taxon>Viridiplantae</taxon>
        <taxon>Streptophyta</taxon>
        <taxon>Embryophyta</taxon>
        <taxon>Tracheophyta</taxon>
        <taxon>Spermatophyta</taxon>
        <taxon>Magnoliopsida</taxon>
        <taxon>eudicotyledons</taxon>
        <taxon>Gunneridae</taxon>
        <taxon>Pentapetalae</taxon>
        <taxon>asterids</taxon>
        <taxon>lamiids</taxon>
        <taxon>Lamiales</taxon>
        <taxon>Pedaliaceae</taxon>
        <taxon>Sesamum</taxon>
    </lineage>
</organism>
<evidence type="ECO:0000313" key="5">
    <source>
        <dbReference type="EMBL" id="KAK4407042.1"/>
    </source>
</evidence>
<dbReference type="PANTHER" id="PTHR13068:SF133">
    <property type="entry name" value="MITOCHONDRIAL TRANSCRIPTION TERMINATION FACTOR FAMILY PROTEIN"/>
    <property type="match status" value="1"/>
</dbReference>
<reference evidence="5" key="2">
    <citation type="journal article" date="2024" name="Plant">
        <title>Genomic evolution and insights into agronomic trait innovations of Sesamum species.</title>
        <authorList>
            <person name="Miao H."/>
            <person name="Wang L."/>
            <person name="Qu L."/>
            <person name="Liu H."/>
            <person name="Sun Y."/>
            <person name="Le M."/>
            <person name="Wang Q."/>
            <person name="Wei S."/>
            <person name="Zheng Y."/>
            <person name="Lin W."/>
            <person name="Duan Y."/>
            <person name="Cao H."/>
            <person name="Xiong S."/>
            <person name="Wang X."/>
            <person name="Wei L."/>
            <person name="Li C."/>
            <person name="Ma Q."/>
            <person name="Ju M."/>
            <person name="Zhao R."/>
            <person name="Li G."/>
            <person name="Mu C."/>
            <person name="Tian Q."/>
            <person name="Mei H."/>
            <person name="Zhang T."/>
            <person name="Gao T."/>
            <person name="Zhang H."/>
        </authorList>
    </citation>
    <scope>NUCLEOTIDE SEQUENCE</scope>
    <source>
        <strain evidence="5">K16</strain>
    </source>
</reference>
<name>A0AAE2C2V1_9LAMI</name>
<sequence>MDSSASLHEIQLLDGATLFRNYKGQIFVGFSSLSEAGKERQKFVKKLEGEKSKTVSYLINSCGLSPETAVSASEKVCVGNLRKSNSVLALLEKQGFNRAQIATLVRKRPRILVAKEKTLLPKFEFFQSIGVSKDLLAKIISREPTFFTRSLENQIIPNYNFLKSVLGTDERVAAAMKRTSWIFCDDVNKSLSPNVKVLRELKVPESCIKLLLTHYPEALFEKADEFRASVSKVLEMGFSPLKSMFVLALHAISGDANKVTWARCYQSYSDWGWSEDDIHMAFRKHPNCMLMSQEKISETMDFLVNKMGWNSRTIATCPTVLFNLKSRIIPRCSVIELLSSRGLITKRLKLSTVLIPSEKSFLERFVVKFEKEIPELPDFYKGKAIGTTKIVSIFAIQVFARMSKSKRKQKDIYGRMMFRSYIFNQQDDVRQLLDIYRGTMSLPETVPVKKKYLDEAYLKSSITIHLSLLPKKRKRNNNPTETGTETVSCNSALIHYTKYYNRTLAKPSDLENILPSPHIIRPFPVGCLHHLIGRQLLGHLSAGFSILAAESRRLLMRVLSKEAGEGEPPTNITTLSSLNPQPSRMPTSSTFQRLNAPVWVTGSHYRTRQT</sequence>
<gene>
    <name evidence="5" type="ORF">Sango_0285200</name>
</gene>
<protein>
    <recommendedName>
        <fullName evidence="7">Mitochondrial transcription termination factor family protein</fullName>
    </recommendedName>
</protein>